<accession>A0A940S0H2</accession>
<evidence type="ECO:0000256" key="1">
    <source>
        <dbReference type="SAM" id="Phobius"/>
    </source>
</evidence>
<dbReference type="EMBL" id="JAGISH010000003">
    <property type="protein sequence ID" value="MBP0482136.1"/>
    <property type="molecule type" value="Genomic_DNA"/>
</dbReference>
<comment type="caution">
    <text evidence="2">The sequence shown here is derived from an EMBL/GenBank/DDBJ whole genome shotgun (WGS) entry which is preliminary data.</text>
</comment>
<dbReference type="AlphaFoldDB" id="A0A940S0H2"/>
<feature type="transmembrane region" description="Helical" evidence="1">
    <location>
        <begin position="51"/>
        <end position="70"/>
    </location>
</feature>
<proteinExistence type="predicted"/>
<keyword evidence="1" id="KW-0472">Membrane</keyword>
<name>A0A940S0H2_9RHOB</name>
<keyword evidence="1" id="KW-1133">Transmembrane helix</keyword>
<evidence type="ECO:0000313" key="2">
    <source>
        <dbReference type="EMBL" id="MBP0482136.1"/>
    </source>
</evidence>
<evidence type="ECO:0000313" key="3">
    <source>
        <dbReference type="Proteomes" id="UP000675940"/>
    </source>
</evidence>
<gene>
    <name evidence="2" type="ORF">J5474_06480</name>
</gene>
<keyword evidence="1" id="KW-0812">Transmembrane</keyword>
<feature type="transmembrane region" description="Helical" evidence="1">
    <location>
        <begin position="76"/>
        <end position="95"/>
    </location>
</feature>
<organism evidence="2 3">
    <name type="scientific">Sagittula salina</name>
    <dbReference type="NCBI Taxonomy" id="2820268"/>
    <lineage>
        <taxon>Bacteria</taxon>
        <taxon>Pseudomonadati</taxon>
        <taxon>Pseudomonadota</taxon>
        <taxon>Alphaproteobacteria</taxon>
        <taxon>Rhodobacterales</taxon>
        <taxon>Roseobacteraceae</taxon>
        <taxon>Sagittula</taxon>
    </lineage>
</organism>
<protein>
    <submittedName>
        <fullName evidence="2">Uncharacterized protein</fullName>
    </submittedName>
</protein>
<reference evidence="2" key="1">
    <citation type="submission" date="2021-03" db="EMBL/GenBank/DDBJ databases">
        <title>Sagittula salina sp. nov. strain M10.9X isolated from the marine waste.</title>
        <authorList>
            <person name="Satari L."/>
            <person name="Molina-Menor E."/>
            <person name="Vidal-Verdu A."/>
            <person name="Pascual J."/>
            <person name="Pereto J."/>
            <person name="Porcar M."/>
        </authorList>
    </citation>
    <scope>NUCLEOTIDE SEQUENCE</scope>
    <source>
        <strain evidence="2">M10.9X</strain>
    </source>
</reference>
<dbReference type="RefSeq" id="WP_209360003.1">
    <property type="nucleotide sequence ID" value="NZ_JAGISH010000003.1"/>
</dbReference>
<dbReference type="Proteomes" id="UP000675940">
    <property type="component" value="Unassembled WGS sequence"/>
</dbReference>
<sequence length="121" mass="12442">MSVSPPPAPSPSSAPERKPGTAAFSLAAVLAACIALYNYMADPGIHGTLGAGLALFGCVALAFAGLLLLLTPMPGWVRGVFRVLIVLGLIGTGLAAWFLHAWAVFVLIVVAAVAFVFSFFL</sequence>
<keyword evidence="3" id="KW-1185">Reference proteome</keyword>
<feature type="transmembrane region" description="Helical" evidence="1">
    <location>
        <begin position="102"/>
        <end position="120"/>
    </location>
</feature>
<feature type="transmembrane region" description="Helical" evidence="1">
    <location>
        <begin position="20"/>
        <end position="39"/>
    </location>
</feature>